<reference evidence="2" key="2">
    <citation type="journal article" date="2017" name="Nat. Plants">
        <title>The Aegilops tauschii genome reveals multiple impacts of transposons.</title>
        <authorList>
            <person name="Zhao G."/>
            <person name="Zou C."/>
            <person name="Li K."/>
            <person name="Wang K."/>
            <person name="Li T."/>
            <person name="Gao L."/>
            <person name="Zhang X."/>
            <person name="Wang H."/>
            <person name="Yang Z."/>
            <person name="Liu X."/>
            <person name="Jiang W."/>
            <person name="Mao L."/>
            <person name="Kong X."/>
            <person name="Jiao Y."/>
            <person name="Jia J."/>
        </authorList>
    </citation>
    <scope>NUCLEOTIDE SEQUENCE [LARGE SCALE GENOMIC DNA]</scope>
    <source>
        <strain evidence="2">cv. AL8/78</strain>
    </source>
</reference>
<dbReference type="EnsemblPlants" id="AET7Gv20918900.1">
    <property type="protein sequence ID" value="AET7Gv20918900.1"/>
    <property type="gene ID" value="AET7Gv20918900"/>
</dbReference>
<dbReference type="AlphaFoldDB" id="A0A453SEU3"/>
<keyword evidence="2" id="KW-1185">Reference proteome</keyword>
<reference evidence="1" key="4">
    <citation type="submission" date="2019-03" db="UniProtKB">
        <authorList>
            <consortium name="EnsemblPlants"/>
        </authorList>
    </citation>
    <scope>IDENTIFICATION</scope>
</reference>
<dbReference type="STRING" id="200361.A0A453SEU3"/>
<dbReference type="Gramene" id="AET7Gv20918900.1">
    <property type="protein sequence ID" value="AET7Gv20918900.1"/>
    <property type="gene ID" value="AET7Gv20918900"/>
</dbReference>
<accession>A0A453SEU3</accession>
<sequence length="94" mass="10662">MIKTWLALVDVQPADWVAVGSVKDWWQLNACSFSQSRRALISLMMLISWEIWKERNARVFRNTAVPVGVIVAKIKEEASMWCLAGAKILSNVMP</sequence>
<organism evidence="1 2">
    <name type="scientific">Aegilops tauschii subsp. strangulata</name>
    <name type="common">Goatgrass</name>
    <dbReference type="NCBI Taxonomy" id="200361"/>
    <lineage>
        <taxon>Eukaryota</taxon>
        <taxon>Viridiplantae</taxon>
        <taxon>Streptophyta</taxon>
        <taxon>Embryophyta</taxon>
        <taxon>Tracheophyta</taxon>
        <taxon>Spermatophyta</taxon>
        <taxon>Magnoliopsida</taxon>
        <taxon>Liliopsida</taxon>
        <taxon>Poales</taxon>
        <taxon>Poaceae</taxon>
        <taxon>BOP clade</taxon>
        <taxon>Pooideae</taxon>
        <taxon>Triticodae</taxon>
        <taxon>Triticeae</taxon>
        <taxon>Triticinae</taxon>
        <taxon>Aegilops</taxon>
    </lineage>
</organism>
<reference evidence="1" key="3">
    <citation type="journal article" date="2017" name="Nature">
        <title>Genome sequence of the progenitor of the wheat D genome Aegilops tauschii.</title>
        <authorList>
            <person name="Luo M.C."/>
            <person name="Gu Y.Q."/>
            <person name="Puiu D."/>
            <person name="Wang H."/>
            <person name="Twardziok S.O."/>
            <person name="Deal K.R."/>
            <person name="Huo N."/>
            <person name="Zhu T."/>
            <person name="Wang L."/>
            <person name="Wang Y."/>
            <person name="McGuire P.E."/>
            <person name="Liu S."/>
            <person name="Long H."/>
            <person name="Ramasamy R.K."/>
            <person name="Rodriguez J.C."/>
            <person name="Van S.L."/>
            <person name="Yuan L."/>
            <person name="Wang Z."/>
            <person name="Xia Z."/>
            <person name="Xiao L."/>
            <person name="Anderson O.D."/>
            <person name="Ouyang S."/>
            <person name="Liang Y."/>
            <person name="Zimin A.V."/>
            <person name="Pertea G."/>
            <person name="Qi P."/>
            <person name="Bennetzen J.L."/>
            <person name="Dai X."/>
            <person name="Dawson M.W."/>
            <person name="Muller H.G."/>
            <person name="Kugler K."/>
            <person name="Rivarola-Duarte L."/>
            <person name="Spannagl M."/>
            <person name="Mayer K.F.X."/>
            <person name="Lu F.H."/>
            <person name="Bevan M.W."/>
            <person name="Leroy P."/>
            <person name="Li P."/>
            <person name="You F.M."/>
            <person name="Sun Q."/>
            <person name="Liu Z."/>
            <person name="Lyons E."/>
            <person name="Wicker T."/>
            <person name="Salzberg S.L."/>
            <person name="Devos K.M."/>
            <person name="Dvorak J."/>
        </authorList>
    </citation>
    <scope>NUCLEOTIDE SEQUENCE [LARGE SCALE GENOMIC DNA]</scope>
    <source>
        <strain evidence="1">cv. AL8/78</strain>
    </source>
</reference>
<evidence type="ECO:0000313" key="2">
    <source>
        <dbReference type="Proteomes" id="UP000015105"/>
    </source>
</evidence>
<protein>
    <submittedName>
        <fullName evidence="1">Uncharacterized protein</fullName>
    </submittedName>
</protein>
<proteinExistence type="predicted"/>
<evidence type="ECO:0000313" key="1">
    <source>
        <dbReference type="EnsemblPlants" id="AET7Gv20918900.1"/>
    </source>
</evidence>
<dbReference type="Proteomes" id="UP000015105">
    <property type="component" value="Chromosome 7D"/>
</dbReference>
<reference evidence="2" key="1">
    <citation type="journal article" date="2014" name="Science">
        <title>Ancient hybridizations among the ancestral genomes of bread wheat.</title>
        <authorList>
            <consortium name="International Wheat Genome Sequencing Consortium,"/>
            <person name="Marcussen T."/>
            <person name="Sandve S.R."/>
            <person name="Heier L."/>
            <person name="Spannagl M."/>
            <person name="Pfeifer M."/>
            <person name="Jakobsen K.S."/>
            <person name="Wulff B.B."/>
            <person name="Steuernagel B."/>
            <person name="Mayer K.F."/>
            <person name="Olsen O.A."/>
        </authorList>
    </citation>
    <scope>NUCLEOTIDE SEQUENCE [LARGE SCALE GENOMIC DNA]</scope>
    <source>
        <strain evidence="2">cv. AL8/78</strain>
    </source>
</reference>
<name>A0A453SEU3_AEGTS</name>
<reference evidence="1" key="5">
    <citation type="journal article" date="2021" name="G3 (Bethesda)">
        <title>Aegilops tauschii genome assembly Aet v5.0 features greater sequence contiguity and improved annotation.</title>
        <authorList>
            <person name="Wang L."/>
            <person name="Zhu T."/>
            <person name="Rodriguez J.C."/>
            <person name="Deal K.R."/>
            <person name="Dubcovsky J."/>
            <person name="McGuire P.E."/>
            <person name="Lux T."/>
            <person name="Spannagl M."/>
            <person name="Mayer K.F.X."/>
            <person name="Baldrich P."/>
            <person name="Meyers B.C."/>
            <person name="Huo N."/>
            <person name="Gu Y.Q."/>
            <person name="Zhou H."/>
            <person name="Devos K.M."/>
            <person name="Bennetzen J.L."/>
            <person name="Unver T."/>
            <person name="Budak H."/>
            <person name="Gulick P.J."/>
            <person name="Galiba G."/>
            <person name="Kalapos B."/>
            <person name="Nelson D.R."/>
            <person name="Li P."/>
            <person name="You F.M."/>
            <person name="Luo M.C."/>
            <person name="Dvorak J."/>
        </authorList>
    </citation>
    <scope>NUCLEOTIDE SEQUENCE [LARGE SCALE GENOMIC DNA]</scope>
    <source>
        <strain evidence="1">cv. AL8/78</strain>
    </source>
</reference>